<organism evidence="2">
    <name type="scientific">Lygus hesperus</name>
    <name type="common">Western plant bug</name>
    <dbReference type="NCBI Taxonomy" id="30085"/>
    <lineage>
        <taxon>Eukaryota</taxon>
        <taxon>Metazoa</taxon>
        <taxon>Ecdysozoa</taxon>
        <taxon>Arthropoda</taxon>
        <taxon>Hexapoda</taxon>
        <taxon>Insecta</taxon>
        <taxon>Pterygota</taxon>
        <taxon>Neoptera</taxon>
        <taxon>Paraneoptera</taxon>
        <taxon>Hemiptera</taxon>
        <taxon>Heteroptera</taxon>
        <taxon>Panheteroptera</taxon>
        <taxon>Cimicomorpha</taxon>
        <taxon>Miridae</taxon>
        <taxon>Mirini</taxon>
        <taxon>Lygus</taxon>
    </lineage>
</organism>
<evidence type="ECO:0000256" key="1">
    <source>
        <dbReference type="SAM" id="MobiDB-lite"/>
    </source>
</evidence>
<feature type="non-terminal residue" evidence="2">
    <location>
        <position position="111"/>
    </location>
</feature>
<accession>A0A146LB30</accession>
<reference evidence="2" key="1">
    <citation type="journal article" date="2016" name="Gigascience">
        <title>De novo construction of an expanded transcriptome assembly for the western tarnished plant bug, Lygus hesperus.</title>
        <authorList>
            <person name="Tassone E.E."/>
            <person name="Geib S.M."/>
            <person name="Hall B."/>
            <person name="Fabrick J.A."/>
            <person name="Brent C.S."/>
            <person name="Hull J.J."/>
        </authorList>
    </citation>
    <scope>NUCLEOTIDE SEQUENCE</scope>
</reference>
<gene>
    <name evidence="2" type="ORF">g.21259</name>
</gene>
<feature type="region of interest" description="Disordered" evidence="1">
    <location>
        <begin position="37"/>
        <end position="58"/>
    </location>
</feature>
<name>A0A146LB30_LYGHE</name>
<dbReference type="EMBL" id="GDHC01014332">
    <property type="protein sequence ID" value="JAQ04297.1"/>
    <property type="molecule type" value="Transcribed_RNA"/>
</dbReference>
<protein>
    <submittedName>
        <fullName evidence="2">Uncharacterized protein</fullName>
    </submittedName>
</protein>
<feature type="compositionally biased region" description="Basic and acidic residues" evidence="1">
    <location>
        <begin position="97"/>
        <end position="111"/>
    </location>
</feature>
<feature type="compositionally biased region" description="Basic and acidic residues" evidence="1">
    <location>
        <begin position="77"/>
        <end position="88"/>
    </location>
</feature>
<evidence type="ECO:0000313" key="2">
    <source>
        <dbReference type="EMBL" id="JAQ04297.1"/>
    </source>
</evidence>
<sequence>MTPVIHHRCVGRFFEPRKIAEEAARLFKAAFAPLLHQNPRNPLMKTPKNDGTSPTENKRFSFVSLGRRFFSLLTERRRSERKREEIRDATYGVVSGRETRSIREGPRGRRR</sequence>
<feature type="region of interest" description="Disordered" evidence="1">
    <location>
        <begin position="77"/>
        <end position="111"/>
    </location>
</feature>
<dbReference type="AlphaFoldDB" id="A0A146LB30"/>
<proteinExistence type="predicted"/>